<evidence type="ECO:0000313" key="6">
    <source>
        <dbReference type="EnsemblPlants" id="HORVU.MOREX.r3.2HG0198020.1.CDS1"/>
    </source>
</evidence>
<feature type="domain" description="BTB" evidence="4">
    <location>
        <begin position="188"/>
        <end position="255"/>
    </location>
</feature>
<dbReference type="CDD" id="cd00121">
    <property type="entry name" value="MATH"/>
    <property type="match status" value="1"/>
</dbReference>
<evidence type="ECO:0000256" key="1">
    <source>
        <dbReference type="ARBA" id="ARBA00004906"/>
    </source>
</evidence>
<keyword evidence="7" id="KW-1185">Reference proteome</keyword>
<dbReference type="RefSeq" id="XP_044970651.1">
    <property type="nucleotide sequence ID" value="XM_045114716.1"/>
</dbReference>
<dbReference type="Proteomes" id="UP000011116">
    <property type="component" value="Chromosome 2H"/>
</dbReference>
<dbReference type="SUPFAM" id="SSF54695">
    <property type="entry name" value="POZ domain"/>
    <property type="match status" value="1"/>
</dbReference>
<comment type="similarity">
    <text evidence="2">Belongs to the Tdpoz family.</text>
</comment>
<dbReference type="InterPro" id="IPR000210">
    <property type="entry name" value="BTB/POZ_dom"/>
</dbReference>
<reference evidence="7" key="1">
    <citation type="journal article" date="2012" name="Nature">
        <title>A physical, genetic and functional sequence assembly of the barley genome.</title>
        <authorList>
            <consortium name="The International Barley Genome Sequencing Consortium"/>
            <person name="Mayer K.F."/>
            <person name="Waugh R."/>
            <person name="Brown J.W."/>
            <person name="Schulman A."/>
            <person name="Langridge P."/>
            <person name="Platzer M."/>
            <person name="Fincher G.B."/>
            <person name="Muehlbauer G.J."/>
            <person name="Sato K."/>
            <person name="Close T.J."/>
            <person name="Wise R.P."/>
            <person name="Stein N."/>
        </authorList>
    </citation>
    <scope>NUCLEOTIDE SEQUENCE [LARGE SCALE GENOMIC DNA]</scope>
    <source>
        <strain evidence="7">cv. Morex</strain>
    </source>
</reference>
<dbReference type="PROSITE" id="PS50097">
    <property type="entry name" value="BTB"/>
    <property type="match status" value="1"/>
</dbReference>
<feature type="region of interest" description="Disordered" evidence="3">
    <location>
        <begin position="347"/>
        <end position="370"/>
    </location>
</feature>
<dbReference type="Gramene" id="HORVU.MOREX.r3.2HG0198020.1">
    <property type="protein sequence ID" value="HORVU.MOREX.r3.2HG0198020.1.CDS1"/>
    <property type="gene ID" value="HORVU.MOREX.r3.2HG0198020"/>
</dbReference>
<evidence type="ECO:0008006" key="8">
    <source>
        <dbReference type="Google" id="ProtNLM"/>
    </source>
</evidence>
<dbReference type="InterPro" id="IPR002083">
    <property type="entry name" value="MATH/TRAF_dom"/>
</dbReference>
<organism evidence="6 7">
    <name type="scientific">Hordeum vulgare subsp. vulgare</name>
    <name type="common">Domesticated barley</name>
    <dbReference type="NCBI Taxonomy" id="112509"/>
    <lineage>
        <taxon>Eukaryota</taxon>
        <taxon>Viridiplantae</taxon>
        <taxon>Streptophyta</taxon>
        <taxon>Embryophyta</taxon>
        <taxon>Tracheophyta</taxon>
        <taxon>Spermatophyta</taxon>
        <taxon>Magnoliopsida</taxon>
        <taxon>Liliopsida</taxon>
        <taxon>Poales</taxon>
        <taxon>Poaceae</taxon>
        <taxon>BOP clade</taxon>
        <taxon>Pooideae</taxon>
        <taxon>Triticodae</taxon>
        <taxon>Triticeae</taxon>
        <taxon>Hordeinae</taxon>
        <taxon>Hordeum</taxon>
    </lineage>
</organism>
<dbReference type="Pfam" id="PF00651">
    <property type="entry name" value="BTB"/>
    <property type="match status" value="1"/>
</dbReference>
<evidence type="ECO:0000256" key="3">
    <source>
        <dbReference type="SAM" id="MobiDB-lite"/>
    </source>
</evidence>
<dbReference type="AlphaFoldDB" id="A0A8I6XH46"/>
<dbReference type="Gene3D" id="3.30.710.10">
    <property type="entry name" value="Potassium Channel Kv1.1, Chain A"/>
    <property type="match status" value="1"/>
</dbReference>
<dbReference type="InterPro" id="IPR045005">
    <property type="entry name" value="BPM1-6"/>
</dbReference>
<reference evidence="6" key="3">
    <citation type="submission" date="2022-01" db="UniProtKB">
        <authorList>
            <consortium name="EnsemblPlants"/>
        </authorList>
    </citation>
    <scope>IDENTIFICATION</scope>
    <source>
        <strain evidence="6">subsp. vulgare</strain>
    </source>
</reference>
<dbReference type="GO" id="GO:0016567">
    <property type="term" value="P:protein ubiquitination"/>
    <property type="evidence" value="ECO:0007669"/>
    <property type="project" value="InterPro"/>
</dbReference>
<dbReference type="EnsemblPlants" id="HORVU.MOREX.r3.2HG0198020.1">
    <property type="protein sequence ID" value="HORVU.MOREX.r3.2HG0198020.1.CDS1"/>
    <property type="gene ID" value="HORVU.MOREX.r3.2HG0198020"/>
</dbReference>
<evidence type="ECO:0000313" key="7">
    <source>
        <dbReference type="Proteomes" id="UP000011116"/>
    </source>
</evidence>
<dbReference type="Pfam" id="PF22486">
    <property type="entry name" value="MATH_2"/>
    <property type="match status" value="1"/>
</dbReference>
<evidence type="ECO:0000259" key="4">
    <source>
        <dbReference type="PROSITE" id="PS50097"/>
    </source>
</evidence>
<evidence type="ECO:0000259" key="5">
    <source>
        <dbReference type="PROSITE" id="PS50144"/>
    </source>
</evidence>
<dbReference type="SMART" id="SM00061">
    <property type="entry name" value="MATH"/>
    <property type="match status" value="1"/>
</dbReference>
<dbReference type="Gene3D" id="2.60.210.10">
    <property type="entry name" value="Apoptosis, Tumor Necrosis Factor Receptor Associated Protein 2, Chain A"/>
    <property type="match status" value="1"/>
</dbReference>
<reference evidence="6" key="2">
    <citation type="submission" date="2020-10" db="EMBL/GenBank/DDBJ databases">
        <authorList>
            <person name="Scholz U."/>
            <person name="Mascher M."/>
            <person name="Fiebig A."/>
        </authorList>
    </citation>
    <scope>NUCLEOTIDE SEQUENCE [LARGE SCALE GENOMIC DNA]</scope>
    <source>
        <strain evidence="6">cv. Morex</strain>
    </source>
</reference>
<comment type="pathway">
    <text evidence="1">Protein modification; protein ubiquitination.</text>
</comment>
<dbReference type="PANTHER" id="PTHR26379:SF388">
    <property type="entry name" value="OS04G0625700 PROTEIN"/>
    <property type="match status" value="1"/>
</dbReference>
<dbReference type="SMART" id="SM00225">
    <property type="entry name" value="BTB"/>
    <property type="match status" value="1"/>
</dbReference>
<dbReference type="InterPro" id="IPR056423">
    <property type="entry name" value="BACK_BPM_SPOP"/>
</dbReference>
<dbReference type="PANTHER" id="PTHR26379">
    <property type="entry name" value="BTB/POZ AND MATH DOMAIN-CONTAINING PROTEIN 1"/>
    <property type="match status" value="1"/>
</dbReference>
<feature type="compositionally biased region" description="Basic and acidic residues" evidence="3">
    <location>
        <begin position="351"/>
        <end position="361"/>
    </location>
</feature>
<protein>
    <recommendedName>
        <fullName evidence="8">BTB domain-containing protein</fullName>
    </recommendedName>
</protein>
<dbReference type="SMR" id="A0A8I6XH46"/>
<name>A0A8I6XH46_HORVV</name>
<evidence type="ECO:0000256" key="2">
    <source>
        <dbReference type="ARBA" id="ARBA00010846"/>
    </source>
</evidence>
<proteinExistence type="inferred from homology"/>
<dbReference type="InterPro" id="IPR008974">
    <property type="entry name" value="TRAF-like"/>
</dbReference>
<dbReference type="Pfam" id="PF24570">
    <property type="entry name" value="BACK_BPM_SPOP"/>
    <property type="match status" value="1"/>
</dbReference>
<dbReference type="GeneID" id="123430884"/>
<dbReference type="InterPro" id="IPR011333">
    <property type="entry name" value="SKP1/BTB/POZ_sf"/>
</dbReference>
<dbReference type="PROSITE" id="PS50144">
    <property type="entry name" value="MATH"/>
    <property type="match status" value="1"/>
</dbReference>
<feature type="domain" description="MATH" evidence="5">
    <location>
        <begin position="24"/>
        <end position="159"/>
    </location>
</feature>
<sequence>MGNSSSRSTSAEITSRRVTAWEHTRTLTLEVPDYLQLNGMGVGEFISSPVVEFCGYKWRIKFYPDGIDQDCDGHASALLCCYSQEEGMVDPDVTAKFTLSITEKRSQENVARFDHALKRVFSTGEFAESAFGYCEFVQKDKLEWLSQVGDGCFTILCVLTVESPSPPPELPTQLPSQLQGMLEDGTGADVTFRVGRREFRGHRCVLAARSPVFRAQFYGPMARKDKPRVKVIDVEPAIFEMMLHYIYTDSLPPPSDADDEGGYGVAAMQHLMVAADMYDLERLKLMCADELCKTMDAATVMSTYALANQHHCNRLKDTCVEFMSSKQVLAAILETNEHFMTRCRPLPLSDGGHEEEQVDQRKRFKRARTK</sequence>
<accession>A0A8I6XH46</accession>
<dbReference type="SUPFAM" id="SSF49599">
    <property type="entry name" value="TRAF domain-like"/>
    <property type="match status" value="1"/>
</dbReference>
<dbReference type="OrthoDB" id="634604at2759"/>
<gene>
    <name evidence="6" type="primary">LOC123430884</name>
</gene>
<dbReference type="KEGG" id="hvg:123430884"/>